<dbReference type="PROSITE" id="PS00028">
    <property type="entry name" value="ZINC_FINGER_C2H2_1"/>
    <property type="match status" value="5"/>
</dbReference>
<feature type="domain" description="C2H2-type" evidence="12">
    <location>
        <begin position="68"/>
        <end position="95"/>
    </location>
</feature>
<dbReference type="PROSITE" id="PS50157">
    <property type="entry name" value="ZINC_FINGER_C2H2_2"/>
    <property type="match status" value="8"/>
</dbReference>
<dbReference type="AlphaFoldDB" id="A0A1U8DEG1"/>
<keyword evidence="9" id="KW-0804">Transcription</keyword>
<dbReference type="InterPro" id="IPR036051">
    <property type="entry name" value="KRAB_dom_sf"/>
</dbReference>
<dbReference type="GO" id="GO:0005634">
    <property type="term" value="C:nucleus"/>
    <property type="evidence" value="ECO:0007669"/>
    <property type="project" value="UniProtKB-SubCell"/>
</dbReference>
<feature type="domain" description="C2H2-type" evidence="12">
    <location>
        <begin position="124"/>
        <end position="151"/>
    </location>
</feature>
<name>A0A1U8DEG1_ALLSI</name>
<feature type="domain" description="KRAB" evidence="13">
    <location>
        <begin position="288"/>
        <end position="359"/>
    </location>
</feature>
<keyword evidence="14" id="KW-1185">Reference proteome</keyword>
<evidence type="ECO:0000256" key="9">
    <source>
        <dbReference type="ARBA" id="ARBA00023163"/>
    </source>
</evidence>
<keyword evidence="4" id="KW-0677">Repeat</keyword>
<evidence type="ECO:0000256" key="2">
    <source>
        <dbReference type="ARBA" id="ARBA00006991"/>
    </source>
</evidence>
<dbReference type="Pfam" id="PF01352">
    <property type="entry name" value="KRAB"/>
    <property type="match status" value="1"/>
</dbReference>
<evidence type="ECO:0000313" key="15">
    <source>
        <dbReference type="RefSeq" id="XP_014379643.2"/>
    </source>
</evidence>
<dbReference type="KEGG" id="asn:102379955"/>
<feature type="domain" description="C2H2-type" evidence="12">
    <location>
        <begin position="264"/>
        <end position="294"/>
    </location>
</feature>
<dbReference type="SUPFAM" id="SSF57667">
    <property type="entry name" value="beta-beta-alpha zinc fingers"/>
    <property type="match status" value="4"/>
</dbReference>
<dbReference type="Proteomes" id="UP000189705">
    <property type="component" value="Unplaced"/>
</dbReference>
<evidence type="ECO:0000259" key="12">
    <source>
        <dbReference type="PROSITE" id="PS50157"/>
    </source>
</evidence>
<dbReference type="GO" id="GO:0003677">
    <property type="term" value="F:DNA binding"/>
    <property type="evidence" value="ECO:0007669"/>
    <property type="project" value="UniProtKB-KW"/>
</dbReference>
<dbReference type="PROSITE" id="PS50805">
    <property type="entry name" value="KRAB"/>
    <property type="match status" value="1"/>
</dbReference>
<comment type="similarity">
    <text evidence="2">Belongs to the krueppel C2H2-type zinc-finger protein family.</text>
</comment>
<reference evidence="15" key="1">
    <citation type="submission" date="2025-08" db="UniProtKB">
        <authorList>
            <consortium name="RefSeq"/>
        </authorList>
    </citation>
    <scope>IDENTIFICATION</scope>
</reference>
<organism evidence="14 15">
    <name type="scientific">Alligator sinensis</name>
    <name type="common">Chinese alligator</name>
    <dbReference type="NCBI Taxonomy" id="38654"/>
    <lineage>
        <taxon>Eukaryota</taxon>
        <taxon>Metazoa</taxon>
        <taxon>Chordata</taxon>
        <taxon>Craniata</taxon>
        <taxon>Vertebrata</taxon>
        <taxon>Euteleostomi</taxon>
        <taxon>Archelosauria</taxon>
        <taxon>Archosauria</taxon>
        <taxon>Crocodylia</taxon>
        <taxon>Alligatoridae</taxon>
        <taxon>Alligatorinae</taxon>
        <taxon>Alligator</taxon>
    </lineage>
</organism>
<evidence type="ECO:0000256" key="3">
    <source>
        <dbReference type="ARBA" id="ARBA00022723"/>
    </source>
</evidence>
<protein>
    <submittedName>
        <fullName evidence="15">LOW QUALITY PROTEIN: zinc finger protein 566-like</fullName>
    </submittedName>
</protein>
<dbReference type="SMART" id="SM00355">
    <property type="entry name" value="ZnF_C2H2"/>
    <property type="match status" value="8"/>
</dbReference>
<keyword evidence="7" id="KW-0805">Transcription regulation</keyword>
<dbReference type="InParanoid" id="A0A1U8DEG1"/>
<gene>
    <name evidence="15" type="primary">LOC102379955</name>
</gene>
<keyword evidence="10" id="KW-0539">Nucleus</keyword>
<dbReference type="FunFam" id="3.30.160.60:FF:000180">
    <property type="entry name" value="Zinc finger protein 689"/>
    <property type="match status" value="1"/>
</dbReference>
<dbReference type="RefSeq" id="XP_014379643.2">
    <property type="nucleotide sequence ID" value="XM_014524157.2"/>
</dbReference>
<dbReference type="eggNOG" id="KOG1721">
    <property type="taxonomic scope" value="Eukaryota"/>
</dbReference>
<evidence type="ECO:0000256" key="4">
    <source>
        <dbReference type="ARBA" id="ARBA00022737"/>
    </source>
</evidence>
<dbReference type="GO" id="GO:0008270">
    <property type="term" value="F:zinc ion binding"/>
    <property type="evidence" value="ECO:0007669"/>
    <property type="project" value="UniProtKB-KW"/>
</dbReference>
<dbReference type="InterPro" id="IPR013087">
    <property type="entry name" value="Znf_C2H2_type"/>
</dbReference>
<evidence type="ECO:0000256" key="6">
    <source>
        <dbReference type="ARBA" id="ARBA00022833"/>
    </source>
</evidence>
<evidence type="ECO:0000256" key="8">
    <source>
        <dbReference type="ARBA" id="ARBA00023125"/>
    </source>
</evidence>
<proteinExistence type="inferred from homology"/>
<dbReference type="PANTHER" id="PTHR24394">
    <property type="entry name" value="ZINC FINGER PROTEIN"/>
    <property type="match status" value="1"/>
</dbReference>
<dbReference type="GO" id="GO:0000981">
    <property type="term" value="F:DNA-binding transcription factor activity, RNA polymerase II-specific"/>
    <property type="evidence" value="ECO:0007669"/>
    <property type="project" value="TreeGrafter"/>
</dbReference>
<dbReference type="SMART" id="SM00349">
    <property type="entry name" value="KRAB"/>
    <property type="match status" value="1"/>
</dbReference>
<keyword evidence="3" id="KW-0479">Metal-binding</keyword>
<dbReference type="GeneID" id="102379955"/>
<evidence type="ECO:0000256" key="10">
    <source>
        <dbReference type="ARBA" id="ARBA00023242"/>
    </source>
</evidence>
<feature type="domain" description="C2H2-type" evidence="12">
    <location>
        <begin position="180"/>
        <end position="207"/>
    </location>
</feature>
<dbReference type="PANTHER" id="PTHR24394:SF48">
    <property type="entry name" value="ZINC FINGER PROTEIN 771"/>
    <property type="match status" value="1"/>
</dbReference>
<feature type="domain" description="C2H2-type" evidence="12">
    <location>
        <begin position="152"/>
        <end position="179"/>
    </location>
</feature>
<evidence type="ECO:0000256" key="1">
    <source>
        <dbReference type="ARBA" id="ARBA00004123"/>
    </source>
</evidence>
<keyword evidence="5 11" id="KW-0863">Zinc-finger</keyword>
<dbReference type="FunFam" id="3.30.160.60:FF:000931">
    <property type="entry name" value="zinc finger protein 697"/>
    <property type="match status" value="1"/>
</dbReference>
<feature type="domain" description="C2H2-type" evidence="12">
    <location>
        <begin position="96"/>
        <end position="123"/>
    </location>
</feature>
<dbReference type="SUPFAM" id="SSF109640">
    <property type="entry name" value="KRAB domain (Kruppel-associated box)"/>
    <property type="match status" value="1"/>
</dbReference>
<keyword evidence="6" id="KW-0862">Zinc</keyword>
<dbReference type="Gene3D" id="3.30.160.60">
    <property type="entry name" value="Classic Zinc Finger"/>
    <property type="match status" value="7"/>
</dbReference>
<dbReference type="Gene3D" id="6.10.140.140">
    <property type="match status" value="1"/>
</dbReference>
<comment type="subcellular location">
    <subcellularLocation>
        <location evidence="1">Nucleus</location>
    </subcellularLocation>
</comment>
<feature type="domain" description="C2H2-type" evidence="12">
    <location>
        <begin position="236"/>
        <end position="263"/>
    </location>
</feature>
<evidence type="ECO:0000313" key="14">
    <source>
        <dbReference type="Proteomes" id="UP000189705"/>
    </source>
</evidence>
<evidence type="ECO:0000259" key="13">
    <source>
        <dbReference type="PROSITE" id="PS50805"/>
    </source>
</evidence>
<evidence type="ECO:0000256" key="5">
    <source>
        <dbReference type="ARBA" id="ARBA00022771"/>
    </source>
</evidence>
<dbReference type="FunFam" id="3.30.160.60:FF:000446">
    <property type="entry name" value="Zinc finger protein"/>
    <property type="match status" value="1"/>
</dbReference>
<evidence type="ECO:0000256" key="7">
    <source>
        <dbReference type="ARBA" id="ARBA00023015"/>
    </source>
</evidence>
<dbReference type="InterPro" id="IPR001909">
    <property type="entry name" value="KRAB"/>
</dbReference>
<dbReference type="Pfam" id="PF00096">
    <property type="entry name" value="zf-C2H2"/>
    <property type="match status" value="2"/>
</dbReference>
<evidence type="ECO:0000256" key="11">
    <source>
        <dbReference type="PROSITE-ProRule" id="PRU00042"/>
    </source>
</evidence>
<dbReference type="FunFam" id="3.30.160.60:FF:000478">
    <property type="entry name" value="Zinc finger protein 133"/>
    <property type="match status" value="1"/>
</dbReference>
<dbReference type="InterPro" id="IPR036236">
    <property type="entry name" value="Znf_C2H2_sf"/>
</dbReference>
<dbReference type="CDD" id="cd07765">
    <property type="entry name" value="KRAB_A-box"/>
    <property type="match status" value="1"/>
</dbReference>
<accession>A0A1U8DEG1</accession>
<sequence>MPALRHRHFGVMGCARHGRVLGSWPGLYAPEPCPFCAGQSGVYRAGRARTEKTVGPRGWAAPKGKAWHHCPQCQKCFKHSSSLCTHRRLHAGEKPYACPDYGRCFRHGSHLATHQRLHTGEKPHVCPDCGRQFRHGSSLSTHRRLHQGEKPHTCPDCGHCFRQSSHLIAHWRRHTGERPYSCPHCGRCFARHLAFTTHQWIHTGQKAHACPVCGRNFRHSSSLATHCHLHMGEKPHAYPDCGCCFRQASHLIAHHLLHTASGPFHCPGCAKAFQHGTQLLRHCRRVPVMFAEVAVVFATAEWALLDESQRMLYRETTLETYQNLASLGVPVLKPHVVACLEHGEEPVVVAAQGPGDVETSAGTCTGTASCLDSSLPPSGDGCPRRWDMDPKGSLGKRWPCAIPSRVLAQTVAVTPSAVPEIPHGRAAAPRPLGHLPPRPVPSPCLQAEGKGHGGPVHPQTCQPWGLNKWPVPVGLELGLAQTTAPSASLGQRRLGELLWTKRHLSLSSPGSTP</sequence>
<keyword evidence="8" id="KW-0238">DNA-binding</keyword>
<feature type="domain" description="C2H2-type" evidence="12">
    <location>
        <begin position="208"/>
        <end position="235"/>
    </location>
</feature>
<dbReference type="FunFam" id="3.30.160.60:FF:000383">
    <property type="entry name" value="Uncharacterized protein"/>
    <property type="match status" value="1"/>
</dbReference>